<reference evidence="1" key="1">
    <citation type="submission" date="2014-05" db="EMBL/GenBank/DDBJ databases">
        <title>The genome and life-stage specific transcriptomes of Globodera pallida elucidate key aspects of plant parasitism by a cyst nematode.</title>
        <authorList>
            <person name="Cotton J.A."/>
            <person name="Lilley C.J."/>
            <person name="Jones L.M."/>
            <person name="Kikuchi T."/>
            <person name="Reid A.J."/>
            <person name="Thorpe P."/>
            <person name="Tsai I.J."/>
            <person name="Beasley H."/>
            <person name="Blok V."/>
            <person name="Cock P.J.A."/>
            <person name="Van den Akker S.E."/>
            <person name="Holroyd N."/>
            <person name="Hunt M."/>
            <person name="Mantelin S."/>
            <person name="Naghra H."/>
            <person name="Pain A."/>
            <person name="Palomares-Rius J.E."/>
            <person name="Zarowiecki M."/>
            <person name="Berriman M."/>
            <person name="Jones J.T."/>
            <person name="Urwin P.E."/>
        </authorList>
    </citation>
    <scope>NUCLEOTIDE SEQUENCE [LARGE SCALE GENOMIC DNA]</scope>
    <source>
        <strain evidence="1">Lindley</strain>
    </source>
</reference>
<reference evidence="2" key="2">
    <citation type="submission" date="2016-06" db="UniProtKB">
        <authorList>
            <consortium name="WormBaseParasite"/>
        </authorList>
    </citation>
    <scope>IDENTIFICATION</scope>
</reference>
<organism evidence="1 2">
    <name type="scientific">Globodera pallida</name>
    <name type="common">Potato cyst nematode worm</name>
    <name type="synonym">Heterodera pallida</name>
    <dbReference type="NCBI Taxonomy" id="36090"/>
    <lineage>
        <taxon>Eukaryota</taxon>
        <taxon>Metazoa</taxon>
        <taxon>Ecdysozoa</taxon>
        <taxon>Nematoda</taxon>
        <taxon>Chromadorea</taxon>
        <taxon>Rhabditida</taxon>
        <taxon>Tylenchina</taxon>
        <taxon>Tylenchomorpha</taxon>
        <taxon>Tylenchoidea</taxon>
        <taxon>Heteroderidae</taxon>
        <taxon>Heteroderinae</taxon>
        <taxon>Globodera</taxon>
    </lineage>
</organism>
<keyword evidence="1" id="KW-1185">Reference proteome</keyword>
<name>A0A183CU46_GLOPA</name>
<dbReference type="Proteomes" id="UP000050741">
    <property type="component" value="Unassembled WGS sequence"/>
</dbReference>
<evidence type="ECO:0000313" key="1">
    <source>
        <dbReference type="Proteomes" id="UP000050741"/>
    </source>
</evidence>
<accession>A0A183CU46</accession>
<sequence length="100" mass="11121">MFDGNPNNFAFYFADFKCYNPGNKPHYVTIVACKRSRAEQIRWAAELHQLQQRNLVLRLRAVLGEGRGGQLDAGISAHGLGRTSDAAKLLISAVNAIYQE</sequence>
<dbReference type="WBParaSite" id="GPLIN_001640400">
    <property type="protein sequence ID" value="GPLIN_001640400"/>
    <property type="gene ID" value="GPLIN_001640400"/>
</dbReference>
<dbReference type="AlphaFoldDB" id="A0A183CU46"/>
<proteinExistence type="predicted"/>
<protein>
    <submittedName>
        <fullName evidence="2">PH domain-containing protein</fullName>
    </submittedName>
</protein>
<evidence type="ECO:0000313" key="2">
    <source>
        <dbReference type="WBParaSite" id="GPLIN_001640400"/>
    </source>
</evidence>